<evidence type="ECO:0000313" key="1">
    <source>
        <dbReference type="EMBL" id="MXP13607.1"/>
    </source>
</evidence>
<sequence>MAIFRICIAQQIPLEVDLPEKNLADLARTMATRNHMLIGTMDHPDENGVCRKVMIPASRIVCVFELD</sequence>
<evidence type="ECO:0000313" key="2">
    <source>
        <dbReference type="Proteomes" id="UP000473531"/>
    </source>
</evidence>
<name>A0A6L7GCH4_9SPHN</name>
<protein>
    <submittedName>
        <fullName evidence="1">Uncharacterized protein</fullName>
    </submittedName>
</protein>
<dbReference type="RefSeq" id="WP_160599865.1">
    <property type="nucleotide sequence ID" value="NZ_WTYU01000001.1"/>
</dbReference>
<dbReference type="AlphaFoldDB" id="A0A6L7GCH4"/>
<comment type="caution">
    <text evidence="1">The sequence shown here is derived from an EMBL/GenBank/DDBJ whole genome shotgun (WGS) entry which is preliminary data.</text>
</comment>
<reference evidence="1 2" key="1">
    <citation type="submission" date="2019-12" db="EMBL/GenBank/DDBJ databases">
        <title>Genomic-based taxomic classification of the family Erythrobacteraceae.</title>
        <authorList>
            <person name="Xu L."/>
        </authorList>
    </citation>
    <scope>NUCLEOTIDE SEQUENCE [LARGE SCALE GENOMIC DNA]</scope>
    <source>
        <strain evidence="1 2">KCTC 52259</strain>
    </source>
</reference>
<gene>
    <name evidence="1" type="ORF">GRI44_02415</name>
</gene>
<keyword evidence="2" id="KW-1185">Reference proteome</keyword>
<accession>A0A6L7GCH4</accession>
<dbReference type="OrthoDB" id="7433543at2"/>
<dbReference type="Proteomes" id="UP000473531">
    <property type="component" value="Unassembled WGS sequence"/>
</dbReference>
<dbReference type="EMBL" id="WTYU01000001">
    <property type="protein sequence ID" value="MXP13607.1"/>
    <property type="molecule type" value="Genomic_DNA"/>
</dbReference>
<proteinExistence type="predicted"/>
<organism evidence="1 2">
    <name type="scientific">Allopontixanthobacter confluentis</name>
    <dbReference type="NCBI Taxonomy" id="1849021"/>
    <lineage>
        <taxon>Bacteria</taxon>
        <taxon>Pseudomonadati</taxon>
        <taxon>Pseudomonadota</taxon>
        <taxon>Alphaproteobacteria</taxon>
        <taxon>Sphingomonadales</taxon>
        <taxon>Erythrobacteraceae</taxon>
        <taxon>Allopontixanthobacter</taxon>
    </lineage>
</organism>